<evidence type="ECO:0000256" key="7">
    <source>
        <dbReference type="PIRSR" id="PIRSR001235-1"/>
    </source>
</evidence>
<keyword evidence="7" id="KW-0862">Zinc</keyword>
<evidence type="ECO:0000256" key="1">
    <source>
        <dbReference type="ARBA" id="ARBA00001936"/>
    </source>
</evidence>
<keyword evidence="4 7" id="KW-0479">Metal-binding</keyword>
<dbReference type="KEGG" id="bmei:Spa11_23670"/>
<comment type="similarity">
    <text evidence="2">Belongs to the peptidase M20 family.</text>
</comment>
<evidence type="ECO:0000256" key="3">
    <source>
        <dbReference type="ARBA" id="ARBA00011738"/>
    </source>
</evidence>
<dbReference type="SUPFAM" id="SSF53187">
    <property type="entry name" value="Zn-dependent exopeptidases"/>
    <property type="match status" value="1"/>
</dbReference>
<feature type="binding site" evidence="7">
    <location>
        <position position="130"/>
    </location>
    <ligand>
        <name>Zn(2+)</name>
        <dbReference type="ChEBI" id="CHEBI:29105"/>
        <label>2</label>
    </ligand>
</feature>
<feature type="binding site" evidence="7">
    <location>
        <position position="97"/>
    </location>
    <ligand>
        <name>Zn(2+)</name>
        <dbReference type="ChEBI" id="CHEBI:29105"/>
        <label>2</label>
    </ligand>
</feature>
<feature type="binding site" evidence="7">
    <location>
        <position position="385"/>
    </location>
    <ligand>
        <name>Zn(2+)</name>
        <dbReference type="ChEBI" id="CHEBI:29105"/>
        <label>2</label>
    </ligand>
</feature>
<feature type="binding site" evidence="7">
    <location>
        <position position="97"/>
    </location>
    <ligand>
        <name>Zn(2+)</name>
        <dbReference type="ChEBI" id="CHEBI:29105"/>
        <label>1</label>
    </ligand>
</feature>
<evidence type="ECO:0000256" key="4">
    <source>
        <dbReference type="ARBA" id="ARBA00022723"/>
    </source>
</evidence>
<keyword evidence="11" id="KW-1185">Reference proteome</keyword>
<protein>
    <submittedName>
        <fullName evidence="10">Hydantoin utilization protein C</fullName>
    </submittedName>
</protein>
<dbReference type="CDD" id="cd03884">
    <property type="entry name" value="M20_bAS"/>
    <property type="match status" value="1"/>
</dbReference>
<dbReference type="Gene3D" id="3.30.70.360">
    <property type="match status" value="1"/>
</dbReference>
<dbReference type="InterPro" id="IPR036264">
    <property type="entry name" value="Bact_exopeptidase_dim_dom"/>
</dbReference>
<keyword evidence="6" id="KW-0464">Manganese</keyword>
<dbReference type="PANTHER" id="PTHR32494:SF19">
    <property type="entry name" value="ALLANTOATE DEIMINASE-RELATED"/>
    <property type="match status" value="1"/>
</dbReference>
<dbReference type="NCBIfam" id="NF006775">
    <property type="entry name" value="PRK09290.2-5"/>
    <property type="match status" value="1"/>
</dbReference>
<dbReference type="RefSeq" id="WP_197529320.1">
    <property type="nucleotide sequence ID" value="NZ_CP036349.1"/>
</dbReference>
<dbReference type="Pfam" id="PF07687">
    <property type="entry name" value="M20_dimer"/>
    <property type="match status" value="1"/>
</dbReference>
<accession>A0A518K8R6</accession>
<dbReference type="SUPFAM" id="SSF55031">
    <property type="entry name" value="Bacterial exopeptidase dimerisation domain"/>
    <property type="match status" value="1"/>
</dbReference>
<comment type="cofactor">
    <cofactor evidence="1">
        <name>Mn(2+)</name>
        <dbReference type="ChEBI" id="CHEBI:29035"/>
    </cofactor>
</comment>
<dbReference type="GO" id="GO:0046872">
    <property type="term" value="F:metal ion binding"/>
    <property type="evidence" value="ECO:0007669"/>
    <property type="project" value="UniProtKB-KW"/>
</dbReference>
<evidence type="ECO:0000313" key="10">
    <source>
        <dbReference type="EMBL" id="QDV74167.1"/>
    </source>
</evidence>
<evidence type="ECO:0000313" key="11">
    <source>
        <dbReference type="Proteomes" id="UP000316426"/>
    </source>
</evidence>
<organism evidence="10 11">
    <name type="scientific">Botrimarina mediterranea</name>
    <dbReference type="NCBI Taxonomy" id="2528022"/>
    <lineage>
        <taxon>Bacteria</taxon>
        <taxon>Pseudomonadati</taxon>
        <taxon>Planctomycetota</taxon>
        <taxon>Planctomycetia</taxon>
        <taxon>Pirellulales</taxon>
        <taxon>Lacipirellulaceae</taxon>
        <taxon>Botrimarina</taxon>
    </lineage>
</organism>
<dbReference type="Pfam" id="PF01546">
    <property type="entry name" value="Peptidase_M20"/>
    <property type="match status" value="1"/>
</dbReference>
<dbReference type="Gene3D" id="3.40.630.10">
    <property type="entry name" value="Zn peptidases"/>
    <property type="match status" value="1"/>
</dbReference>
<reference evidence="10 11" key="1">
    <citation type="submission" date="2019-02" db="EMBL/GenBank/DDBJ databases">
        <title>Deep-cultivation of Planctomycetes and their phenomic and genomic characterization uncovers novel biology.</title>
        <authorList>
            <person name="Wiegand S."/>
            <person name="Jogler M."/>
            <person name="Boedeker C."/>
            <person name="Pinto D."/>
            <person name="Vollmers J."/>
            <person name="Rivas-Marin E."/>
            <person name="Kohn T."/>
            <person name="Peeters S.H."/>
            <person name="Heuer A."/>
            <person name="Rast P."/>
            <person name="Oberbeckmann S."/>
            <person name="Bunk B."/>
            <person name="Jeske O."/>
            <person name="Meyerdierks A."/>
            <person name="Storesund J.E."/>
            <person name="Kallscheuer N."/>
            <person name="Luecker S."/>
            <person name="Lage O.M."/>
            <person name="Pohl T."/>
            <person name="Merkel B.J."/>
            <person name="Hornburger P."/>
            <person name="Mueller R.-W."/>
            <person name="Bruemmer F."/>
            <person name="Labrenz M."/>
            <person name="Spormann A.M."/>
            <person name="Op den Camp H."/>
            <person name="Overmann J."/>
            <person name="Amann R."/>
            <person name="Jetten M.S.M."/>
            <person name="Mascher T."/>
            <person name="Medema M.H."/>
            <person name="Devos D.P."/>
            <person name="Kaster A.-K."/>
            <person name="Ovreas L."/>
            <person name="Rohde M."/>
            <person name="Galperin M.Y."/>
            <person name="Jogler C."/>
        </authorList>
    </citation>
    <scope>NUCLEOTIDE SEQUENCE [LARGE SCALE GENOMIC DNA]</scope>
    <source>
        <strain evidence="10 11">Spa11</strain>
    </source>
</reference>
<dbReference type="PANTHER" id="PTHR32494">
    <property type="entry name" value="ALLANTOATE DEIMINASE-RELATED"/>
    <property type="match status" value="1"/>
</dbReference>
<feature type="binding site" evidence="8">
    <location>
        <position position="291"/>
    </location>
    <ligand>
        <name>allantoate</name>
        <dbReference type="ChEBI" id="CHEBI:17536"/>
    </ligand>
</feature>
<evidence type="ECO:0000256" key="6">
    <source>
        <dbReference type="ARBA" id="ARBA00023211"/>
    </source>
</evidence>
<feature type="binding site" evidence="8">
    <location>
        <position position="278"/>
    </location>
    <ligand>
        <name>allantoate</name>
        <dbReference type="ChEBI" id="CHEBI:17536"/>
    </ligand>
</feature>
<comment type="subunit">
    <text evidence="3">Homodimer.</text>
</comment>
<feature type="binding site" evidence="7">
    <location>
        <position position="194"/>
    </location>
    <ligand>
        <name>Zn(2+)</name>
        <dbReference type="ChEBI" id="CHEBI:29105"/>
        <label>1</label>
    </ligand>
</feature>
<dbReference type="InterPro" id="IPR010158">
    <property type="entry name" value="Amidase_Cbmase"/>
</dbReference>
<proteinExistence type="inferred from homology"/>
<dbReference type="InterPro" id="IPR001261">
    <property type="entry name" value="ArgE/DapE_CS"/>
</dbReference>
<dbReference type="Proteomes" id="UP000316426">
    <property type="component" value="Chromosome"/>
</dbReference>
<dbReference type="GO" id="GO:0016813">
    <property type="term" value="F:hydrolase activity, acting on carbon-nitrogen (but not peptide) bonds, in linear amidines"/>
    <property type="evidence" value="ECO:0007669"/>
    <property type="project" value="InterPro"/>
</dbReference>
<dbReference type="PIRSF" id="PIRSF001235">
    <property type="entry name" value="Amidase_carbamoylase"/>
    <property type="match status" value="1"/>
</dbReference>
<name>A0A518K8R6_9BACT</name>
<evidence type="ECO:0000256" key="8">
    <source>
        <dbReference type="PIRSR" id="PIRSR001235-2"/>
    </source>
</evidence>
<dbReference type="NCBIfam" id="TIGR01879">
    <property type="entry name" value="hydantase"/>
    <property type="match status" value="1"/>
</dbReference>
<dbReference type="AlphaFoldDB" id="A0A518K8R6"/>
<feature type="domain" description="Peptidase M20 dimerisation" evidence="9">
    <location>
        <begin position="216"/>
        <end position="304"/>
    </location>
</feature>
<comment type="cofactor">
    <cofactor evidence="7">
        <name>Zn(2+)</name>
        <dbReference type="ChEBI" id="CHEBI:29105"/>
    </cofactor>
    <text evidence="7">Binds 2 Zn(2+) ions per subunit.</text>
</comment>
<gene>
    <name evidence="10" type="primary">hyuC</name>
    <name evidence="10" type="ORF">Spa11_23670</name>
</gene>
<keyword evidence="5" id="KW-0378">Hydrolase</keyword>
<evidence type="ECO:0000256" key="2">
    <source>
        <dbReference type="ARBA" id="ARBA00006153"/>
    </source>
</evidence>
<dbReference type="InterPro" id="IPR011650">
    <property type="entry name" value="Peptidase_M20_dimer"/>
</dbReference>
<dbReference type="EMBL" id="CP036349">
    <property type="protein sequence ID" value="QDV74167.1"/>
    <property type="molecule type" value="Genomic_DNA"/>
</dbReference>
<sequence>MPLTALPTPLSLADRVMTRCDELAACSESPECLTRRFLTPPMQCVHDLLREWMGSVGMSVCLDNAGNLIGRRESPGAKQTLLVGSHLDTVPGGGRYDGVLGVLIGLAVVEALGDAELPFNVDVIGFSEEEGVRYSKPYLGSAAVAGCFDPDWLGRVDSTGVTLREAIATYGADPSHIDDCAYDADEVIGYVEPHLEQGPVLERAREPVGVVSGIVGQSRLRLRVVGEAGHAGTTPMAGRRDALVAAAQFVTKVREMGIDTDGLRATVGHFAVFPGAPNVIPERVEFSLDVRHARDDVRERAVDQLIIAGRRIAEVEQCLFEVIEKSAQGAVEVDQPLTLALADAISDVGFQPLCLPSGAGHDAVIMAQRFPVAMMFIRHPGGVSHHPDERVERDDVAVAIDVLTRFVHKLAVQTSDKS</sequence>
<feature type="binding site" evidence="7">
    <location>
        <position position="86"/>
    </location>
    <ligand>
        <name>Zn(2+)</name>
        <dbReference type="ChEBI" id="CHEBI:29105"/>
        <label>1</label>
    </ligand>
</feature>
<feature type="binding site" evidence="8">
    <location>
        <position position="219"/>
    </location>
    <ligand>
        <name>allantoate</name>
        <dbReference type="ChEBI" id="CHEBI:17536"/>
    </ligand>
</feature>
<dbReference type="InterPro" id="IPR002933">
    <property type="entry name" value="Peptidase_M20"/>
</dbReference>
<evidence type="ECO:0000259" key="9">
    <source>
        <dbReference type="Pfam" id="PF07687"/>
    </source>
</evidence>
<dbReference type="PROSITE" id="PS00758">
    <property type="entry name" value="ARGE_DAPE_CPG2_1"/>
    <property type="match status" value="1"/>
</dbReference>
<evidence type="ECO:0000256" key="5">
    <source>
        <dbReference type="ARBA" id="ARBA00022801"/>
    </source>
</evidence>